<accession>A3GFD9</accession>
<gene>
    <name evidence="2" type="ORF">PICST_38719</name>
</gene>
<dbReference type="InterPro" id="IPR036866">
    <property type="entry name" value="RibonucZ/Hydroxyglut_hydro"/>
</dbReference>
<dbReference type="FunCoup" id="A3GFD9">
    <property type="interactions" value="47"/>
</dbReference>
<proteinExistence type="predicted"/>
<evidence type="ECO:0000313" key="3">
    <source>
        <dbReference type="Proteomes" id="UP000002258"/>
    </source>
</evidence>
<dbReference type="GO" id="GO:0008270">
    <property type="term" value="F:zinc ion binding"/>
    <property type="evidence" value="ECO:0007669"/>
    <property type="project" value="InterPro"/>
</dbReference>
<dbReference type="GeneID" id="4850988"/>
<reference evidence="2 3" key="1">
    <citation type="journal article" date="2007" name="Nat. Biotechnol.">
        <title>Genome sequence of the lignocellulose-bioconverting and xylose-fermenting yeast Pichia stipitis.</title>
        <authorList>
            <person name="Jeffries T.W."/>
            <person name="Grigoriev I.V."/>
            <person name="Grimwood J."/>
            <person name="Laplaza J.M."/>
            <person name="Aerts A."/>
            <person name="Salamov A."/>
            <person name="Schmutz J."/>
            <person name="Lindquist E."/>
            <person name="Dehal P."/>
            <person name="Shapiro H."/>
            <person name="Jin Y.S."/>
            <person name="Passoth V."/>
            <person name="Richardson P.M."/>
        </authorList>
    </citation>
    <scope>NUCLEOTIDE SEQUENCE [LARGE SCALE GENOMIC DNA]</scope>
    <source>
        <strain evidence="3">ATCC 58785 / CBS 6054 / NBRC 10063 / NRRL Y-11545</strain>
    </source>
</reference>
<dbReference type="AlphaFoldDB" id="A3GFD9"/>
<feature type="domain" description="Metallo-beta-lactamase" evidence="1">
    <location>
        <begin position="193"/>
        <end position="404"/>
    </location>
</feature>
<organism evidence="2 3">
    <name type="scientific">Scheffersomyces stipitis (strain ATCC 58785 / CBS 6054 / NBRC 10063 / NRRL Y-11545)</name>
    <name type="common">Yeast</name>
    <name type="synonym">Pichia stipitis</name>
    <dbReference type="NCBI Taxonomy" id="322104"/>
    <lineage>
        <taxon>Eukaryota</taxon>
        <taxon>Fungi</taxon>
        <taxon>Dikarya</taxon>
        <taxon>Ascomycota</taxon>
        <taxon>Saccharomycotina</taxon>
        <taxon>Pichiomycetes</taxon>
        <taxon>Debaryomycetaceae</taxon>
        <taxon>Scheffersomyces</taxon>
    </lineage>
</organism>
<dbReference type="InterPro" id="IPR024884">
    <property type="entry name" value="NAPE-PLD"/>
</dbReference>
<evidence type="ECO:0000259" key="1">
    <source>
        <dbReference type="Pfam" id="PF12706"/>
    </source>
</evidence>
<evidence type="ECO:0000313" key="2">
    <source>
        <dbReference type="EMBL" id="EAZ63332.2"/>
    </source>
</evidence>
<dbReference type="GO" id="GO:0005743">
    <property type="term" value="C:mitochondrial inner membrane"/>
    <property type="evidence" value="ECO:0007669"/>
    <property type="project" value="EnsemblFungi"/>
</dbReference>
<dbReference type="InterPro" id="IPR001279">
    <property type="entry name" value="Metallo-B-lactamas"/>
</dbReference>
<dbReference type="PANTHER" id="PTHR15032:SF4">
    <property type="entry name" value="N-ACYL-PHOSPHATIDYLETHANOLAMINE-HYDROLYZING PHOSPHOLIPASE D"/>
    <property type="match status" value="1"/>
</dbReference>
<comment type="caution">
    <text evidence="2">The sequence shown here is derived from an EMBL/GenBank/DDBJ whole genome shotgun (WGS) entry which is preliminary data.</text>
</comment>
<dbReference type="InParanoid" id="A3GFD9"/>
<sequence>MSFLSQLSFKSKVGLGLLVSYTSFEVYMHFRTQMVINDRKREFSKLERAEKSIEDVDVKKFKSAVVAGMFVNPFEEYRNQTAFEFMLVRVMELLESLYGNRFELHKKLPHPHDGAVEVEDLLKLFKPDLEQMRANSTILQSCIASGNFDKMSQVPNQSWFKKLTGDSLPQLNNQMLFTWVGQSCSLVQIAGINFLTDPIFGDHLIGKSVGPKRLTKSPLSVEDVNYASNNKLDFVLVSHDHPDHLEMDVAKQLGNSTTWIVPLGLKSRLARKGIFKIIEMDWWDVVDLTPYIAPNGGLKDKYEVVCVPAMHWSGRYIFDSNMSLWCSFIIRRNGETLLYHAGDTGYSKELFEVIGRKYGPSHLALLPIGQYCPSWHQKPRHISPEESLEICRHVKAKYMKGVHWGTFKLSGEPILEPKTLLEELTEKAGTQSHYRVPDFGLTYLYNLKNGKETAVHV</sequence>
<dbReference type="eggNOG" id="KOG3798">
    <property type="taxonomic scope" value="Eukaryota"/>
</dbReference>
<dbReference type="HOGENOM" id="CLU_020884_2_1_1"/>
<dbReference type="OMA" id="CTPAMHW"/>
<dbReference type="Pfam" id="PF12706">
    <property type="entry name" value="Lactamase_B_2"/>
    <property type="match status" value="1"/>
</dbReference>
<dbReference type="GO" id="GO:0070290">
    <property type="term" value="F:N-acylphosphatidylethanolamine-specific phospholipase D activity"/>
    <property type="evidence" value="ECO:0007669"/>
    <property type="project" value="InterPro"/>
</dbReference>
<dbReference type="GO" id="GO:0070292">
    <property type="term" value="P:N-acylphosphatidylethanolamine metabolic process"/>
    <property type="evidence" value="ECO:0007669"/>
    <property type="project" value="EnsemblFungi"/>
</dbReference>
<dbReference type="SUPFAM" id="SSF56281">
    <property type="entry name" value="Metallo-hydrolase/oxidoreductase"/>
    <property type="match status" value="1"/>
</dbReference>
<dbReference type="RefSeq" id="XP_001387355.2">
    <property type="nucleotide sequence ID" value="XM_001387318.1"/>
</dbReference>
<dbReference type="PANTHER" id="PTHR15032">
    <property type="entry name" value="N-ACYL-PHOSPHATIDYLETHANOLAMINE-HYDROLYZING PHOSPHOLIPASE D"/>
    <property type="match status" value="1"/>
</dbReference>
<dbReference type="Proteomes" id="UP000002258">
    <property type="component" value="Chromosome 1"/>
</dbReference>
<name>A3GFD9_PICST</name>
<dbReference type="GO" id="GO:0070291">
    <property type="term" value="P:N-acylethanolamine metabolic process"/>
    <property type="evidence" value="ECO:0007669"/>
    <property type="project" value="EnsemblFungi"/>
</dbReference>
<dbReference type="EMBL" id="AAVQ01000001">
    <property type="protein sequence ID" value="EAZ63332.2"/>
    <property type="molecule type" value="Genomic_DNA"/>
</dbReference>
<dbReference type="PIRSF" id="PIRSF038896">
    <property type="entry name" value="NAPE-PLD"/>
    <property type="match status" value="1"/>
</dbReference>
<keyword evidence="3" id="KW-1185">Reference proteome</keyword>
<protein>
    <recommendedName>
        <fullName evidence="1">Metallo-beta-lactamase domain-containing protein</fullName>
    </recommendedName>
</protein>
<dbReference type="STRING" id="322104.A3GFD9"/>
<dbReference type="OrthoDB" id="332863at2759"/>
<dbReference type="KEGG" id="pic:PICST_38719"/>
<dbReference type="Gene3D" id="3.60.15.10">
    <property type="entry name" value="Ribonuclease Z/Hydroxyacylglutathione hydrolase-like"/>
    <property type="match status" value="1"/>
</dbReference>